<dbReference type="GO" id="GO:0003676">
    <property type="term" value="F:nucleic acid binding"/>
    <property type="evidence" value="ECO:0007669"/>
    <property type="project" value="InterPro"/>
</dbReference>
<dbReference type="InterPro" id="IPR058712">
    <property type="entry name" value="SRA_ScoMcrA"/>
</dbReference>
<dbReference type="RefSeq" id="WP_138190004.1">
    <property type="nucleotide sequence ID" value="NZ_VBWP01000001.1"/>
</dbReference>
<dbReference type="Pfam" id="PF01844">
    <property type="entry name" value="HNH"/>
    <property type="match status" value="1"/>
</dbReference>
<dbReference type="GO" id="GO:0004519">
    <property type="term" value="F:endonuclease activity"/>
    <property type="evidence" value="ECO:0007669"/>
    <property type="project" value="UniProtKB-KW"/>
</dbReference>
<sequence length="277" mass="31509">MDISSFSLWEKYTNAEVADGFSCAPQGGMRKSNKNNCLVLIVNHTKGLYDDQWQNDRVIHYTGMGMTGDQKLSGQNSTLADSNTNGVTVHLFEVFHANEYIYCGTATLVDEFFWSEQLDSDNVVRNVIMFPLELDVKEIPNDIIELRSIAKGNTFERGIKKVKKLNYDELARLAHKRSEINRFTLRETTTKVYGRDPVIATFTKQRAKGVCELCGEDAPFKDKQGEPYLECHHIVWLSRGGEDTIENTVALCPNCHRRVHVLEIDLDIKMLIGLIEE</sequence>
<evidence type="ECO:0000313" key="3">
    <source>
        <dbReference type="Proteomes" id="UP000306912"/>
    </source>
</evidence>
<dbReference type="InterPro" id="IPR003615">
    <property type="entry name" value="HNH_nuc"/>
</dbReference>
<keyword evidence="2" id="KW-0540">Nuclease</keyword>
<proteinExistence type="predicted"/>
<dbReference type="Pfam" id="PF26348">
    <property type="entry name" value="SRA_ScoMcrA"/>
    <property type="match status" value="1"/>
</dbReference>
<evidence type="ECO:0000259" key="1">
    <source>
        <dbReference type="SMART" id="SM00507"/>
    </source>
</evidence>
<dbReference type="InParanoid" id="A0A5R8QH88"/>
<evidence type="ECO:0000313" key="2">
    <source>
        <dbReference type="EMBL" id="TLG77395.1"/>
    </source>
</evidence>
<dbReference type="AlphaFoldDB" id="A0A5R8QH88"/>
<gene>
    <name evidence="2" type="ORF">FEZ08_01890</name>
</gene>
<dbReference type="EMBL" id="VBWP01000001">
    <property type="protein sequence ID" value="TLG77395.1"/>
    <property type="molecule type" value="Genomic_DNA"/>
</dbReference>
<feature type="domain" description="HNH nuclease" evidence="1">
    <location>
        <begin position="198"/>
        <end position="257"/>
    </location>
</feature>
<accession>A0A5R8QH88</accession>
<dbReference type="SMART" id="SM00507">
    <property type="entry name" value="HNHc"/>
    <property type="match status" value="1"/>
</dbReference>
<dbReference type="GO" id="GO:0008270">
    <property type="term" value="F:zinc ion binding"/>
    <property type="evidence" value="ECO:0007669"/>
    <property type="project" value="InterPro"/>
</dbReference>
<dbReference type="OrthoDB" id="9779761at2"/>
<keyword evidence="2" id="KW-0255">Endonuclease</keyword>
<keyword evidence="3" id="KW-1185">Reference proteome</keyword>
<dbReference type="InterPro" id="IPR002711">
    <property type="entry name" value="HNH"/>
</dbReference>
<protein>
    <submittedName>
        <fullName evidence="2">HNH endonuclease</fullName>
    </submittedName>
</protein>
<reference evidence="2 3" key="1">
    <citation type="submission" date="2019-05" db="EMBL/GenBank/DDBJ databases">
        <title>Culicoidintestinum kansasii gen. nov., sp. nov. from the gastrointestinal tract of the biting midge, Culicoides sonorensis.</title>
        <authorList>
            <person name="Neupane S."/>
            <person name="Ghosh A."/>
            <person name="Gunther S."/>
            <person name="Martin K."/>
            <person name="Zurek L."/>
        </authorList>
    </citation>
    <scope>NUCLEOTIDE SEQUENCE [LARGE SCALE GENOMIC DNA]</scope>
    <source>
        <strain evidence="2 3">CS-1</strain>
    </source>
</reference>
<dbReference type="Gene3D" id="1.10.30.50">
    <property type="match status" value="1"/>
</dbReference>
<name>A0A5R8QH88_9FIRM</name>
<dbReference type="CDD" id="cd00085">
    <property type="entry name" value="HNHc"/>
    <property type="match status" value="1"/>
</dbReference>
<keyword evidence="2" id="KW-0378">Hydrolase</keyword>
<dbReference type="Proteomes" id="UP000306912">
    <property type="component" value="Unassembled WGS sequence"/>
</dbReference>
<organism evidence="2 3">
    <name type="scientific">Culicoidibacter larvae</name>
    <dbReference type="NCBI Taxonomy" id="2579976"/>
    <lineage>
        <taxon>Bacteria</taxon>
        <taxon>Bacillati</taxon>
        <taxon>Bacillota</taxon>
        <taxon>Culicoidibacteria</taxon>
        <taxon>Culicoidibacterales</taxon>
        <taxon>Culicoidibacteraceae</taxon>
        <taxon>Culicoidibacter</taxon>
    </lineage>
</organism>
<comment type="caution">
    <text evidence="2">The sequence shown here is derived from an EMBL/GenBank/DDBJ whole genome shotgun (WGS) entry which is preliminary data.</text>
</comment>